<dbReference type="GO" id="GO:0004815">
    <property type="term" value="F:aspartate-tRNA ligase activity"/>
    <property type="evidence" value="ECO:0007669"/>
    <property type="project" value="TreeGrafter"/>
</dbReference>
<protein>
    <recommendedName>
        <fullName evidence="7">Aminoacyl-transfer RNA synthetases class-II family profile domain-containing protein</fullName>
    </recommendedName>
</protein>
<evidence type="ECO:0000256" key="2">
    <source>
        <dbReference type="ARBA" id="ARBA00022598"/>
    </source>
</evidence>
<keyword evidence="4" id="KW-0067">ATP-binding</keyword>
<dbReference type="Gene3D" id="3.30.930.10">
    <property type="entry name" value="Bira Bifunctional Protein, Domain 2"/>
    <property type="match status" value="1"/>
</dbReference>
<dbReference type="InterPro" id="IPR047090">
    <property type="entry name" value="AspRS_core"/>
</dbReference>
<sequence>MAGHVKSSLIQNMKKLNLFDFKNGLNIIRRPMLRMVSSYLRSRSHSCGELSLDDVGKVVVLCGWLQYKRLDQFLLLRDWQGITQVLIPTEKQDILHPLLSNLPLESVIQVQGTVIKRPEDQQNDKMQTGSIEVKLSDFHVLNSCRTKLPFQMKKFHEVKESLRMEYRYIDLRTQRMQHNLRLRSAMTMKIREFLCNKHDFVDVETPVLFRRTPGGAKEFIVPTHTPGKFYSLPQSPQQFKQLLMAGGLDRYFQIAKCFRDEGAKPDRQPEFTQVDLEMSFVDMDGILSLTEDMLAASWPDSKQHKLCTPFPRMPHHQALKCFGSDKPDTRFGMELNDISHILQDSGIDFLNTVLSTPAGSVQTIVLKQGTKYLTSKDLRKVKDLGNENTTLAGLTIIVIKDNNQWQSPISNVLQQNLKEELTDSLGLEPGDVVLLAAGIHEHPYSLLGKLRLECANMMESNGMKLRDTEAFNFLWVVDFPLFLPKEDCDGLESAHHPFTAPMPEDVELLYTDPLKVKGQHYDLVLNGHEIGGGSIRIHTAKEQLYILEQILKEDSRQLQHLLHALDSGCPPHGGIALGLDRLLAILCDEPSIRDVIAFPKSHDGKDPMSKAPATVSAEDQNYYHISSKFTD</sequence>
<dbReference type="Gene3D" id="2.40.50.140">
    <property type="entry name" value="Nucleic acid-binding proteins"/>
    <property type="match status" value="1"/>
</dbReference>
<name>A0A0L8G6X6_OCTBM</name>
<accession>A0A0L8G6X6</accession>
<evidence type="ECO:0000256" key="6">
    <source>
        <dbReference type="ARBA" id="ARBA00023146"/>
    </source>
</evidence>
<keyword evidence="6" id="KW-0030">Aminoacyl-tRNA synthetase</keyword>
<dbReference type="InterPro" id="IPR002312">
    <property type="entry name" value="Asp/Asn-tRNA-synth_IIb"/>
</dbReference>
<dbReference type="Pfam" id="PF02938">
    <property type="entry name" value="GAD"/>
    <property type="match status" value="1"/>
</dbReference>
<dbReference type="EMBL" id="KQ423493">
    <property type="protein sequence ID" value="KOF72786.1"/>
    <property type="molecule type" value="Genomic_DNA"/>
</dbReference>
<evidence type="ECO:0000256" key="3">
    <source>
        <dbReference type="ARBA" id="ARBA00022741"/>
    </source>
</evidence>
<dbReference type="KEGG" id="obi:106878711"/>
<dbReference type="SUPFAM" id="SSF50249">
    <property type="entry name" value="Nucleic acid-binding proteins"/>
    <property type="match status" value="1"/>
</dbReference>
<evidence type="ECO:0000259" key="7">
    <source>
        <dbReference type="PROSITE" id="PS50862"/>
    </source>
</evidence>
<dbReference type="NCBIfam" id="NF001750">
    <property type="entry name" value="PRK00476.1"/>
    <property type="match status" value="1"/>
</dbReference>
<dbReference type="STRING" id="37653.A0A0L8G6X6"/>
<evidence type="ECO:0000256" key="4">
    <source>
        <dbReference type="ARBA" id="ARBA00022840"/>
    </source>
</evidence>
<proteinExistence type="inferred from homology"/>
<dbReference type="SUPFAM" id="SSF55681">
    <property type="entry name" value="Class II aaRS and biotin synthetases"/>
    <property type="match status" value="1"/>
</dbReference>
<keyword evidence="3" id="KW-0547">Nucleotide-binding</keyword>
<comment type="similarity">
    <text evidence="1">Belongs to the class-II aminoacyl-tRNA synthetase family. Type 1 subfamily.</text>
</comment>
<dbReference type="PANTHER" id="PTHR22594:SF5">
    <property type="entry name" value="ASPARTATE--TRNA LIGASE, MITOCHONDRIAL"/>
    <property type="match status" value="1"/>
</dbReference>
<dbReference type="InterPro" id="IPR047089">
    <property type="entry name" value="Asp-tRNA-ligase_1_N"/>
</dbReference>
<dbReference type="Pfam" id="PF00152">
    <property type="entry name" value="tRNA-synt_2"/>
    <property type="match status" value="1"/>
</dbReference>
<evidence type="ECO:0000256" key="1">
    <source>
        <dbReference type="ARBA" id="ARBA00006303"/>
    </source>
</evidence>
<dbReference type="HAMAP" id="MF_00044">
    <property type="entry name" value="Asp_tRNA_synth_type1"/>
    <property type="match status" value="1"/>
</dbReference>
<evidence type="ECO:0000313" key="8">
    <source>
        <dbReference type="EMBL" id="KOF72786.1"/>
    </source>
</evidence>
<dbReference type="PROSITE" id="PS50862">
    <property type="entry name" value="AA_TRNA_LIGASE_II"/>
    <property type="match status" value="1"/>
</dbReference>
<dbReference type="InterPro" id="IPR004364">
    <property type="entry name" value="Aa-tRNA-synt_II"/>
</dbReference>
<dbReference type="CDD" id="cd00777">
    <property type="entry name" value="AspRS_core"/>
    <property type="match status" value="1"/>
</dbReference>
<dbReference type="NCBIfam" id="TIGR00459">
    <property type="entry name" value="aspS_bact"/>
    <property type="match status" value="1"/>
</dbReference>
<reference evidence="8" key="1">
    <citation type="submission" date="2015-07" db="EMBL/GenBank/DDBJ databases">
        <title>MeaNS - Measles Nucleotide Surveillance Program.</title>
        <authorList>
            <person name="Tran T."/>
            <person name="Druce J."/>
        </authorList>
    </citation>
    <scope>NUCLEOTIDE SEQUENCE</scope>
    <source>
        <strain evidence="8">UCB-OBI-ISO-001</strain>
        <tissue evidence="8">Gonad</tissue>
    </source>
</reference>
<dbReference type="OMA" id="LCGWVDR"/>
<dbReference type="PRINTS" id="PR01042">
    <property type="entry name" value="TRNASYNTHASP"/>
</dbReference>
<dbReference type="CDD" id="cd04317">
    <property type="entry name" value="EcAspRS_like_N"/>
    <property type="match status" value="1"/>
</dbReference>
<dbReference type="InterPro" id="IPR029351">
    <property type="entry name" value="GAD_dom"/>
</dbReference>
<dbReference type="SUPFAM" id="SSF55261">
    <property type="entry name" value="GAD domain-like"/>
    <property type="match status" value="1"/>
</dbReference>
<dbReference type="GO" id="GO:0005524">
    <property type="term" value="F:ATP binding"/>
    <property type="evidence" value="ECO:0007669"/>
    <property type="project" value="UniProtKB-KW"/>
</dbReference>
<keyword evidence="5" id="KW-0648">Protein biosynthesis</keyword>
<dbReference type="OrthoDB" id="439710at2759"/>
<organism evidence="8">
    <name type="scientific">Octopus bimaculoides</name>
    <name type="common">California two-spotted octopus</name>
    <dbReference type="NCBI Taxonomy" id="37653"/>
    <lineage>
        <taxon>Eukaryota</taxon>
        <taxon>Metazoa</taxon>
        <taxon>Spiralia</taxon>
        <taxon>Lophotrochozoa</taxon>
        <taxon>Mollusca</taxon>
        <taxon>Cephalopoda</taxon>
        <taxon>Coleoidea</taxon>
        <taxon>Octopodiformes</taxon>
        <taxon>Octopoda</taxon>
        <taxon>Incirrata</taxon>
        <taxon>Octopodidae</taxon>
        <taxon>Octopus</taxon>
    </lineage>
</organism>
<feature type="domain" description="Aminoacyl-transfer RNA synthetases class-II family profile" evidence="7">
    <location>
        <begin position="180"/>
        <end position="599"/>
    </location>
</feature>
<dbReference type="InterPro" id="IPR012340">
    <property type="entry name" value="NA-bd_OB-fold"/>
</dbReference>
<dbReference type="AlphaFoldDB" id="A0A0L8G6X6"/>
<keyword evidence="2" id="KW-0436">Ligase</keyword>
<dbReference type="Gene3D" id="3.30.1360.30">
    <property type="entry name" value="GAD-like domain"/>
    <property type="match status" value="1"/>
</dbReference>
<dbReference type="InterPro" id="IPR045864">
    <property type="entry name" value="aa-tRNA-synth_II/BPL/LPL"/>
</dbReference>
<evidence type="ECO:0000256" key="5">
    <source>
        <dbReference type="ARBA" id="ARBA00022917"/>
    </source>
</evidence>
<dbReference type="InterPro" id="IPR006195">
    <property type="entry name" value="aa-tRNA-synth_II"/>
</dbReference>
<dbReference type="InterPro" id="IPR004115">
    <property type="entry name" value="GAD-like_sf"/>
</dbReference>
<dbReference type="GO" id="GO:0005739">
    <property type="term" value="C:mitochondrion"/>
    <property type="evidence" value="ECO:0007669"/>
    <property type="project" value="TreeGrafter"/>
</dbReference>
<dbReference type="PANTHER" id="PTHR22594">
    <property type="entry name" value="ASPARTYL/LYSYL-TRNA SYNTHETASE"/>
    <property type="match status" value="1"/>
</dbReference>
<dbReference type="GO" id="GO:0006422">
    <property type="term" value="P:aspartyl-tRNA aminoacylation"/>
    <property type="evidence" value="ECO:0007669"/>
    <property type="project" value="TreeGrafter"/>
</dbReference>
<dbReference type="InterPro" id="IPR004524">
    <property type="entry name" value="Asp-tRNA-ligase_1"/>
</dbReference>
<gene>
    <name evidence="8" type="ORF">OCBIM_22038958mg</name>
</gene>